<sequence length="126" mass="13942">MAETNILSGKVVSDAVYAALEDRIKALSDNHSAVPGLAAVIVGEDPASEVYVRNKTRRFRNMNLHSETIRLPEETSQKELLSTIRTLNHDPVFHGILVQLPLPKHIDTDVVINAIIPEKDVDGFHP</sequence>
<keyword evidence="8" id="KW-0511">Multifunctional enzyme</keyword>
<dbReference type="GO" id="GO:0005829">
    <property type="term" value="C:cytosol"/>
    <property type="evidence" value="ECO:0007669"/>
    <property type="project" value="TreeGrafter"/>
</dbReference>
<dbReference type="PANTHER" id="PTHR48099">
    <property type="entry name" value="C-1-TETRAHYDROFOLATE SYNTHASE, CYTOPLASMIC-RELATED"/>
    <property type="match status" value="1"/>
</dbReference>
<comment type="subunit">
    <text evidence="2">Homodimer.</text>
</comment>
<evidence type="ECO:0000256" key="2">
    <source>
        <dbReference type="ARBA" id="ARBA00011738"/>
    </source>
</evidence>
<dbReference type="GO" id="GO:0004488">
    <property type="term" value="F:methylenetetrahydrofolate dehydrogenase (NADP+) activity"/>
    <property type="evidence" value="ECO:0007669"/>
    <property type="project" value="InterPro"/>
</dbReference>
<evidence type="ECO:0000256" key="3">
    <source>
        <dbReference type="ARBA" id="ARBA00012776"/>
    </source>
</evidence>
<keyword evidence="7" id="KW-0560">Oxidoreductase</keyword>
<feature type="domain" description="Tetrahydrofolate dehydrogenase/cyclohydrolase catalytic" evidence="9">
    <location>
        <begin position="7"/>
        <end position="122"/>
    </location>
</feature>
<name>A0A381RIC8_9ZZZZ</name>
<feature type="non-terminal residue" evidence="10">
    <location>
        <position position="126"/>
    </location>
</feature>
<dbReference type="Gene3D" id="3.40.50.10860">
    <property type="entry name" value="Leucine Dehydrogenase, chain A, domain 1"/>
    <property type="match status" value="1"/>
</dbReference>
<evidence type="ECO:0000256" key="7">
    <source>
        <dbReference type="ARBA" id="ARBA00023002"/>
    </source>
</evidence>
<dbReference type="GO" id="GO:0035999">
    <property type="term" value="P:tetrahydrofolate interconversion"/>
    <property type="evidence" value="ECO:0007669"/>
    <property type="project" value="TreeGrafter"/>
</dbReference>
<dbReference type="InterPro" id="IPR046346">
    <property type="entry name" value="Aminoacid_DH-like_N_sf"/>
</dbReference>
<evidence type="ECO:0000256" key="4">
    <source>
        <dbReference type="ARBA" id="ARBA00022563"/>
    </source>
</evidence>
<dbReference type="Pfam" id="PF00763">
    <property type="entry name" value="THF_DHG_CYH"/>
    <property type="match status" value="1"/>
</dbReference>
<keyword evidence="4" id="KW-0554">One-carbon metabolism</keyword>
<dbReference type="EMBL" id="UINC01001913">
    <property type="protein sequence ID" value="SUZ90669.1"/>
    <property type="molecule type" value="Genomic_DNA"/>
</dbReference>
<evidence type="ECO:0000256" key="8">
    <source>
        <dbReference type="ARBA" id="ARBA00023268"/>
    </source>
</evidence>
<dbReference type="InterPro" id="IPR020630">
    <property type="entry name" value="THF_DH/CycHdrlase_cat_dom"/>
</dbReference>
<evidence type="ECO:0000256" key="1">
    <source>
        <dbReference type="ARBA" id="ARBA00004777"/>
    </source>
</evidence>
<evidence type="ECO:0000259" key="9">
    <source>
        <dbReference type="Pfam" id="PF00763"/>
    </source>
</evidence>
<evidence type="ECO:0000256" key="5">
    <source>
        <dbReference type="ARBA" id="ARBA00022801"/>
    </source>
</evidence>
<dbReference type="PANTHER" id="PTHR48099:SF5">
    <property type="entry name" value="C-1-TETRAHYDROFOLATE SYNTHASE, CYTOPLASMIC"/>
    <property type="match status" value="1"/>
</dbReference>
<dbReference type="FunFam" id="3.40.50.10860:FF:000005">
    <property type="entry name" value="C-1-tetrahydrofolate synthase, cytoplasmic, putative"/>
    <property type="match status" value="1"/>
</dbReference>
<dbReference type="GO" id="GO:0004477">
    <property type="term" value="F:methenyltetrahydrofolate cyclohydrolase activity"/>
    <property type="evidence" value="ECO:0007669"/>
    <property type="project" value="UniProtKB-EC"/>
</dbReference>
<protein>
    <recommendedName>
        <fullName evidence="3">methenyltetrahydrofolate cyclohydrolase</fullName>
        <ecNumber evidence="3">3.5.4.9</ecNumber>
    </recommendedName>
</protein>
<proteinExistence type="predicted"/>
<comment type="pathway">
    <text evidence="1">One-carbon metabolism; tetrahydrofolate interconversion.</text>
</comment>
<evidence type="ECO:0000313" key="10">
    <source>
        <dbReference type="EMBL" id="SUZ90669.1"/>
    </source>
</evidence>
<accession>A0A381RIC8</accession>
<keyword evidence="5" id="KW-0378">Hydrolase</keyword>
<reference evidence="10" key="1">
    <citation type="submission" date="2018-05" db="EMBL/GenBank/DDBJ databases">
        <authorList>
            <person name="Lanie J.A."/>
            <person name="Ng W.-L."/>
            <person name="Kazmierczak K.M."/>
            <person name="Andrzejewski T.M."/>
            <person name="Davidsen T.M."/>
            <person name="Wayne K.J."/>
            <person name="Tettelin H."/>
            <person name="Glass J.I."/>
            <person name="Rusch D."/>
            <person name="Podicherti R."/>
            <person name="Tsui H.-C.T."/>
            <person name="Winkler M.E."/>
        </authorList>
    </citation>
    <scope>NUCLEOTIDE SEQUENCE</scope>
</reference>
<dbReference type="SUPFAM" id="SSF53223">
    <property type="entry name" value="Aminoacid dehydrogenase-like, N-terminal domain"/>
    <property type="match status" value="1"/>
</dbReference>
<dbReference type="InterPro" id="IPR000672">
    <property type="entry name" value="THF_DH/CycHdrlase"/>
</dbReference>
<dbReference type="PROSITE" id="PS00766">
    <property type="entry name" value="THF_DHG_CYH_1"/>
    <property type="match status" value="1"/>
</dbReference>
<organism evidence="10">
    <name type="scientific">marine metagenome</name>
    <dbReference type="NCBI Taxonomy" id="408172"/>
    <lineage>
        <taxon>unclassified sequences</taxon>
        <taxon>metagenomes</taxon>
        <taxon>ecological metagenomes</taxon>
    </lineage>
</organism>
<dbReference type="AlphaFoldDB" id="A0A381RIC8"/>
<dbReference type="InterPro" id="IPR020867">
    <property type="entry name" value="THF_DH/CycHdrlase_CS"/>
</dbReference>
<evidence type="ECO:0000256" key="6">
    <source>
        <dbReference type="ARBA" id="ARBA00022857"/>
    </source>
</evidence>
<gene>
    <name evidence="10" type="ORF">METZ01_LOCUS43523</name>
</gene>
<dbReference type="PRINTS" id="PR00085">
    <property type="entry name" value="THFDHDRGNASE"/>
</dbReference>
<dbReference type="EC" id="3.5.4.9" evidence="3"/>
<keyword evidence="6" id="KW-0521">NADP</keyword>